<dbReference type="Pfam" id="PF06945">
    <property type="entry name" value="DUF1289"/>
    <property type="match status" value="1"/>
</dbReference>
<dbReference type="InterPro" id="IPR010710">
    <property type="entry name" value="DUF1289"/>
</dbReference>
<dbReference type="KEGG" id="tsv:DSM104635_01486"/>
<dbReference type="EMBL" id="CP047045">
    <property type="protein sequence ID" value="QGZ94659.1"/>
    <property type="molecule type" value="Genomic_DNA"/>
</dbReference>
<accession>A0A6I6MJ54</accession>
<name>A0A6I6MJ54_9CAUL</name>
<dbReference type="PANTHER" id="PTHR35175">
    <property type="entry name" value="DUF1289 DOMAIN-CONTAINING PROTEIN"/>
    <property type="match status" value="1"/>
</dbReference>
<protein>
    <submittedName>
        <fullName evidence="1">Putative Fe-S protein</fullName>
    </submittedName>
</protein>
<evidence type="ECO:0000313" key="1">
    <source>
        <dbReference type="EMBL" id="QGZ94659.1"/>
    </source>
</evidence>
<sequence>MDRPIVSTPCIKLCAVSGATGLCIGCGRTLAEIAGWGGMDEAQRRTIMEELPQRLAAAPPVS</sequence>
<reference evidence="2" key="1">
    <citation type="submission" date="2019-12" db="EMBL/GenBank/DDBJ databases">
        <title>Complete genome of Terracaulis silvestris 0127_4.</title>
        <authorList>
            <person name="Vieira S."/>
            <person name="Riedel T."/>
            <person name="Sproer C."/>
            <person name="Pascual J."/>
            <person name="Boedeker C."/>
            <person name="Overmann J."/>
        </authorList>
    </citation>
    <scope>NUCLEOTIDE SEQUENCE [LARGE SCALE GENOMIC DNA]</scope>
    <source>
        <strain evidence="2">0127_4</strain>
    </source>
</reference>
<gene>
    <name evidence="1" type="ORF">DSM104635_01486</name>
</gene>
<organism evidence="1 2">
    <name type="scientific">Terricaulis silvestris</name>
    <dbReference type="NCBI Taxonomy" id="2686094"/>
    <lineage>
        <taxon>Bacteria</taxon>
        <taxon>Pseudomonadati</taxon>
        <taxon>Pseudomonadota</taxon>
        <taxon>Alphaproteobacteria</taxon>
        <taxon>Caulobacterales</taxon>
        <taxon>Caulobacteraceae</taxon>
        <taxon>Terricaulis</taxon>
    </lineage>
</organism>
<dbReference type="AlphaFoldDB" id="A0A6I6MJ54"/>
<proteinExistence type="predicted"/>
<keyword evidence="2" id="KW-1185">Reference proteome</keyword>
<dbReference type="PANTHER" id="PTHR35175:SF2">
    <property type="entry name" value="DUF1289 DOMAIN-CONTAINING PROTEIN"/>
    <property type="match status" value="1"/>
</dbReference>
<evidence type="ECO:0000313" key="2">
    <source>
        <dbReference type="Proteomes" id="UP000431269"/>
    </source>
</evidence>
<dbReference type="RefSeq" id="WP_158765582.1">
    <property type="nucleotide sequence ID" value="NZ_CP047045.1"/>
</dbReference>
<dbReference type="Proteomes" id="UP000431269">
    <property type="component" value="Chromosome"/>
</dbReference>